<sequence>MLFRGPRRSLDESYVAFLGGTETYGRFVAAPFPALAEQRLDRVCVNLGAVNAGPDLYLNDAGALDVAARAELCVVQMMSAQNMSNRFYGVHPRRNDRFLRASEGLQALYPEVDFTEFHFTRHMLGRLREVSAERFAQVTEELRQAWMARMTQLLTVLRGRALLLVARGSCAARGAAGRAGARSALR</sequence>
<proteinExistence type="predicted"/>
<organism evidence="2 3">
    <name type="scientific">Salipiger mucosus DSM 16094</name>
    <dbReference type="NCBI Taxonomy" id="1123237"/>
    <lineage>
        <taxon>Bacteria</taxon>
        <taxon>Pseudomonadati</taxon>
        <taxon>Pseudomonadota</taxon>
        <taxon>Alphaproteobacteria</taxon>
        <taxon>Rhodobacterales</taxon>
        <taxon>Roseobacteraceae</taxon>
        <taxon>Salipiger</taxon>
    </lineage>
</organism>
<dbReference type="EMBL" id="APVH01000023">
    <property type="protein sequence ID" value="EPX82368.1"/>
    <property type="molecule type" value="Genomic_DNA"/>
</dbReference>
<accession>S9QRT5</accession>
<protein>
    <recommendedName>
        <fullName evidence="1">DUF6473 domain-containing protein</fullName>
    </recommendedName>
</protein>
<dbReference type="HOGENOM" id="CLU_1453446_0_0_5"/>
<dbReference type="eggNOG" id="ENOG502Z950">
    <property type="taxonomic scope" value="Bacteria"/>
</dbReference>
<keyword evidence="3" id="KW-1185">Reference proteome</keyword>
<reference evidence="3" key="1">
    <citation type="journal article" date="2014" name="Stand. Genomic Sci.">
        <title>Genome sequence of the exopolysaccharide-producing Salipiger mucosus type strain (DSM 16094(T)), a moderately halophilic member of the Roseobacter clade.</title>
        <authorList>
            <person name="Riedel T."/>
            <person name="Spring S."/>
            <person name="Fiebig A."/>
            <person name="Petersen J."/>
            <person name="Kyrpides N.C."/>
            <person name="Goker M."/>
            <person name="Klenk H.P."/>
        </authorList>
    </citation>
    <scope>NUCLEOTIDE SEQUENCE [LARGE SCALE GENOMIC DNA]</scope>
    <source>
        <strain evidence="3">DSM 16094</strain>
    </source>
</reference>
<evidence type="ECO:0000313" key="3">
    <source>
        <dbReference type="Proteomes" id="UP000015347"/>
    </source>
</evidence>
<dbReference type="AlphaFoldDB" id="S9QRT5"/>
<name>S9QRT5_9RHOB</name>
<comment type="caution">
    <text evidence="2">The sequence shown here is derived from an EMBL/GenBank/DDBJ whole genome shotgun (WGS) entry which is preliminary data.</text>
</comment>
<dbReference type="Pfam" id="PF20078">
    <property type="entry name" value="DUF6473"/>
    <property type="match status" value="1"/>
</dbReference>
<dbReference type="Proteomes" id="UP000015347">
    <property type="component" value="Unassembled WGS sequence"/>
</dbReference>
<gene>
    <name evidence="2" type="ORF">Salmuc_04093</name>
</gene>
<evidence type="ECO:0000313" key="2">
    <source>
        <dbReference type="EMBL" id="EPX82368.1"/>
    </source>
</evidence>
<dbReference type="STRING" id="1123237.Salmuc_04093"/>
<evidence type="ECO:0000259" key="1">
    <source>
        <dbReference type="Pfam" id="PF20078"/>
    </source>
</evidence>
<dbReference type="InterPro" id="IPR045524">
    <property type="entry name" value="DUF6473"/>
</dbReference>
<feature type="domain" description="DUF6473" evidence="1">
    <location>
        <begin position="1"/>
        <end position="168"/>
    </location>
</feature>